<dbReference type="EMBL" id="PYMM01000004">
    <property type="protein sequence ID" value="PSU17174.1"/>
    <property type="molecule type" value="Genomic_DNA"/>
</dbReference>
<organism evidence="1 2">
    <name type="scientific">Photobacterium damselae</name>
    <dbReference type="NCBI Taxonomy" id="38293"/>
    <lineage>
        <taxon>Bacteria</taxon>
        <taxon>Pseudomonadati</taxon>
        <taxon>Pseudomonadota</taxon>
        <taxon>Gammaproteobacteria</taxon>
        <taxon>Vibrionales</taxon>
        <taxon>Vibrionaceae</taxon>
        <taxon>Photobacterium</taxon>
    </lineage>
</organism>
<dbReference type="AlphaFoldDB" id="A0ABD6X418"/>
<gene>
    <name evidence="1" type="ORF">CTM90_09690</name>
</gene>
<protein>
    <submittedName>
        <fullName evidence="1">Uncharacterized protein</fullName>
    </submittedName>
</protein>
<accession>A0ABD6X418</accession>
<reference evidence="1 2" key="1">
    <citation type="submission" date="2018-03" db="EMBL/GenBank/DDBJ databases">
        <title>Whole genome sequencing of Histamine producing bacteria.</title>
        <authorList>
            <person name="Butler K."/>
        </authorList>
    </citation>
    <scope>NUCLEOTIDE SEQUENCE [LARGE SCALE GENOMIC DNA]</scope>
    <source>
        <strain evidence="1 2">BT-6</strain>
    </source>
</reference>
<comment type="caution">
    <text evidence="1">The sequence shown here is derived from an EMBL/GenBank/DDBJ whole genome shotgun (WGS) entry which is preliminary data.</text>
</comment>
<sequence length="67" mass="7617">MINHHGGNSHFDYVLDYDGNVDDGYYSDHGDVHMDFDVSGDGLYILDDVNDDIGNQNHVHSQNHIDR</sequence>
<dbReference type="Proteomes" id="UP000241404">
    <property type="component" value="Unassembled WGS sequence"/>
</dbReference>
<dbReference type="RefSeq" id="WP_065170661.1">
    <property type="nucleotide sequence ID" value="NZ_LZFH01000003.1"/>
</dbReference>
<evidence type="ECO:0000313" key="2">
    <source>
        <dbReference type="Proteomes" id="UP000241404"/>
    </source>
</evidence>
<evidence type="ECO:0000313" key="1">
    <source>
        <dbReference type="EMBL" id="PSU17174.1"/>
    </source>
</evidence>
<proteinExistence type="predicted"/>
<name>A0ABD6X418_PHODM</name>